<organism evidence="1 2">
    <name type="scientific">Pocillopora damicornis</name>
    <name type="common">Cauliflower coral</name>
    <name type="synonym">Millepora damicornis</name>
    <dbReference type="NCBI Taxonomy" id="46731"/>
    <lineage>
        <taxon>Eukaryota</taxon>
        <taxon>Metazoa</taxon>
        <taxon>Cnidaria</taxon>
        <taxon>Anthozoa</taxon>
        <taxon>Hexacorallia</taxon>
        <taxon>Scleractinia</taxon>
        <taxon>Astrocoeniina</taxon>
        <taxon>Pocilloporidae</taxon>
        <taxon>Pocillopora</taxon>
    </lineage>
</organism>
<evidence type="ECO:0000313" key="2">
    <source>
        <dbReference type="Proteomes" id="UP000275408"/>
    </source>
</evidence>
<reference evidence="1 2" key="1">
    <citation type="journal article" date="2018" name="Sci. Rep.">
        <title>Comparative analysis of the Pocillopora damicornis genome highlights role of immune system in coral evolution.</title>
        <authorList>
            <person name="Cunning R."/>
            <person name="Bay R.A."/>
            <person name="Gillette P."/>
            <person name="Baker A.C."/>
            <person name="Traylor-Knowles N."/>
        </authorList>
    </citation>
    <scope>NUCLEOTIDE SEQUENCE [LARGE SCALE GENOMIC DNA]</scope>
    <source>
        <strain evidence="1">RSMAS</strain>
        <tissue evidence="1">Whole animal</tissue>
    </source>
</reference>
<dbReference type="GO" id="GO:0003676">
    <property type="term" value="F:nucleic acid binding"/>
    <property type="evidence" value="ECO:0007669"/>
    <property type="project" value="InterPro"/>
</dbReference>
<dbReference type="Gene3D" id="3.30.420.10">
    <property type="entry name" value="Ribonuclease H-like superfamily/Ribonuclease H"/>
    <property type="match status" value="1"/>
</dbReference>
<gene>
    <name evidence="1" type="ORF">pdam_00026018</name>
</gene>
<accession>A0A3M6U2C8</accession>
<feature type="non-terminal residue" evidence="1">
    <location>
        <position position="95"/>
    </location>
</feature>
<dbReference type="Proteomes" id="UP000275408">
    <property type="component" value="Unassembled WGS sequence"/>
</dbReference>
<evidence type="ECO:0008006" key="3">
    <source>
        <dbReference type="Google" id="ProtNLM"/>
    </source>
</evidence>
<protein>
    <recommendedName>
        <fullName evidence="3">Integrase catalytic domain-containing protein</fullName>
    </recommendedName>
</protein>
<dbReference type="AlphaFoldDB" id="A0A3M6U2C8"/>
<evidence type="ECO:0000313" key="1">
    <source>
        <dbReference type="EMBL" id="RMX47845.1"/>
    </source>
</evidence>
<sequence>MVVPKQLVEQALVEVHDGVAGAHLGGMESLMKMKARFRRPGTTKEVHSTRDEHLDFCLMAYRSSVHSSTGHNPFELMFGRETRIPLDAMVGRAED</sequence>
<comment type="caution">
    <text evidence="1">The sequence shown here is derived from an EMBL/GenBank/DDBJ whole genome shotgun (WGS) entry which is preliminary data.</text>
</comment>
<dbReference type="EMBL" id="RCHS01002359">
    <property type="protein sequence ID" value="RMX47845.1"/>
    <property type="molecule type" value="Genomic_DNA"/>
</dbReference>
<proteinExistence type="predicted"/>
<keyword evidence="2" id="KW-1185">Reference proteome</keyword>
<name>A0A3M6U2C8_POCDA</name>
<dbReference type="OrthoDB" id="5988470at2759"/>
<dbReference type="InterPro" id="IPR036397">
    <property type="entry name" value="RNaseH_sf"/>
</dbReference>